<evidence type="ECO:0000256" key="2">
    <source>
        <dbReference type="ARBA" id="ARBA00023004"/>
    </source>
</evidence>
<keyword evidence="3" id="KW-0411">Iron-sulfur</keyword>
<dbReference type="Gene3D" id="1.10.1060.10">
    <property type="entry name" value="Alpha-helical ferredoxin"/>
    <property type="match status" value="1"/>
</dbReference>
<dbReference type="InterPro" id="IPR014259">
    <property type="entry name" value="Sulphite_reductase_A"/>
</dbReference>
<accession>A0A100YUF7</accession>
<evidence type="ECO:0000313" key="5">
    <source>
        <dbReference type="EMBL" id="KUH57900.1"/>
    </source>
</evidence>
<keyword evidence="6" id="KW-1185">Reference proteome</keyword>
<dbReference type="InterPro" id="IPR017900">
    <property type="entry name" value="4Fe4S_Fe_S_CS"/>
</dbReference>
<evidence type="ECO:0000256" key="3">
    <source>
        <dbReference type="ARBA" id="ARBA00023014"/>
    </source>
</evidence>
<evidence type="ECO:0000256" key="1">
    <source>
        <dbReference type="ARBA" id="ARBA00022723"/>
    </source>
</evidence>
<sequence length="358" mass="40317">MGYVLDGEGLDGLVRELARDYLVFAPVRKVGAGRFTDVDQVIYDFVDDASQIELDAKSDYSFKELLTPLSQTLFYYTEDQVREAGGIGSAGDPAREGDTRDVLVLMRACDLHGVKRLDAMYLHNGPEDSFYRRIRDRVHFVLLGCPQTFEHCFCVDMGSNVAPDNWEFSLERSGEGYACAVENESLLPLFERYATASRDVVPAHVTQNDVHVRVPKTVPLELRTSPVWDEYNHRCIGCGRCTLVCPTCTCFTMQDVAYTENGRVGERRRVQASCMIDGYSTVAGGASYRKQHGERMRFKVLHKVYDFRQRFGYDMCVGCGRCDDVCPEYISFAACVNKLSDAVDEWDAQHEGSVARDA</sequence>
<dbReference type="OrthoDB" id="9795302at2"/>
<dbReference type="PANTHER" id="PTHR40447">
    <property type="entry name" value="ANAEROBIC SULFITE REDUCTASE SUBUNIT A"/>
    <property type="match status" value="1"/>
</dbReference>
<evidence type="ECO:0000259" key="4">
    <source>
        <dbReference type="PROSITE" id="PS51379"/>
    </source>
</evidence>
<feature type="domain" description="4Fe-4S ferredoxin-type" evidence="4">
    <location>
        <begin position="307"/>
        <end position="335"/>
    </location>
</feature>
<feature type="domain" description="4Fe-4S ferredoxin-type" evidence="4">
    <location>
        <begin position="224"/>
        <end position="256"/>
    </location>
</feature>
<dbReference type="Proteomes" id="UP000054078">
    <property type="component" value="Unassembled WGS sequence"/>
</dbReference>
<dbReference type="AlphaFoldDB" id="A0A100YUF7"/>
<dbReference type="STRING" id="1299998.AUL39_09440"/>
<evidence type="ECO:0000313" key="6">
    <source>
        <dbReference type="Proteomes" id="UP000054078"/>
    </source>
</evidence>
<proteinExistence type="predicted"/>
<comment type="caution">
    <text evidence="5">The sequence shown here is derived from an EMBL/GenBank/DDBJ whole genome shotgun (WGS) entry which is preliminary data.</text>
</comment>
<keyword evidence="2" id="KW-0408">Iron</keyword>
<organism evidence="5 6">
    <name type="scientific">Tractidigestivibacter scatoligenes</name>
    <name type="common">Olsenella scatoligenes</name>
    <dbReference type="NCBI Taxonomy" id="1299998"/>
    <lineage>
        <taxon>Bacteria</taxon>
        <taxon>Bacillati</taxon>
        <taxon>Actinomycetota</taxon>
        <taxon>Coriobacteriia</taxon>
        <taxon>Coriobacteriales</taxon>
        <taxon>Atopobiaceae</taxon>
        <taxon>Tractidigestivibacter</taxon>
    </lineage>
</organism>
<dbReference type="InterPro" id="IPR017896">
    <property type="entry name" value="4Fe4S_Fe-S-bd"/>
</dbReference>
<name>A0A100YUF7_TRASO</name>
<reference evidence="5 6" key="1">
    <citation type="submission" date="2015-12" db="EMBL/GenBank/DDBJ databases">
        <title>Draft Genome Sequence of Olsenella scatoligenes SK9K4T; a Producer of 3-Methylindole- (skatole) and 4-Methylphenol- (p-cresol) Isolated from Pig Feces.</title>
        <authorList>
            <person name="Li X."/>
            <person name="Borg B."/>
            <person name="Canibe N."/>
        </authorList>
    </citation>
    <scope>NUCLEOTIDE SEQUENCE [LARGE SCALE GENOMIC DNA]</scope>
    <source>
        <strain evidence="5 6">SK9K4</strain>
    </source>
</reference>
<dbReference type="Pfam" id="PF17179">
    <property type="entry name" value="Fer4_22"/>
    <property type="match status" value="1"/>
</dbReference>
<protein>
    <submittedName>
        <fullName evidence="5">Sulfite reductase subunit A</fullName>
    </submittedName>
</protein>
<dbReference type="GO" id="GO:0046872">
    <property type="term" value="F:metal ion binding"/>
    <property type="evidence" value="ECO:0007669"/>
    <property type="project" value="UniProtKB-KW"/>
</dbReference>
<dbReference type="EMBL" id="LOJF01000011">
    <property type="protein sequence ID" value="KUH57900.1"/>
    <property type="molecule type" value="Genomic_DNA"/>
</dbReference>
<dbReference type="PANTHER" id="PTHR40447:SF1">
    <property type="entry name" value="ANAEROBIC SULFITE REDUCTASE SUBUNIT A"/>
    <property type="match status" value="1"/>
</dbReference>
<dbReference type="GO" id="GO:0051536">
    <property type="term" value="F:iron-sulfur cluster binding"/>
    <property type="evidence" value="ECO:0007669"/>
    <property type="project" value="UniProtKB-KW"/>
</dbReference>
<dbReference type="NCBIfam" id="TIGR02910">
    <property type="entry name" value="sulfite_red_A"/>
    <property type="match status" value="1"/>
</dbReference>
<gene>
    <name evidence="5" type="ORF">AUL39_09440</name>
</gene>
<dbReference type="PROSITE" id="PS00198">
    <property type="entry name" value="4FE4S_FER_1"/>
    <property type="match status" value="2"/>
</dbReference>
<dbReference type="PROSITE" id="PS51379">
    <property type="entry name" value="4FE4S_FER_2"/>
    <property type="match status" value="2"/>
</dbReference>
<dbReference type="RefSeq" id="WP_059055653.1">
    <property type="nucleotide sequence ID" value="NZ_LOJF01000011.1"/>
</dbReference>
<keyword evidence="1" id="KW-0479">Metal-binding</keyword>
<dbReference type="InterPro" id="IPR009051">
    <property type="entry name" value="Helical_ferredxn"/>
</dbReference>
<dbReference type="SUPFAM" id="SSF46548">
    <property type="entry name" value="alpha-helical ferredoxin"/>
    <property type="match status" value="1"/>
</dbReference>